<name>A0A161JB45_9BACI</name>
<dbReference type="InterPro" id="IPR025673">
    <property type="entry name" value="PCYCGC"/>
</dbReference>
<accession>A0A161JB45</accession>
<dbReference type="AlphaFoldDB" id="A0A161JB45"/>
<feature type="signal peptide" evidence="1">
    <location>
        <begin position="1"/>
        <end position="21"/>
    </location>
</feature>
<dbReference type="STRING" id="1196031.A361_03925"/>
<evidence type="ECO:0000313" key="2">
    <source>
        <dbReference type="EMBL" id="AND38301.1"/>
    </source>
</evidence>
<reference evidence="2 3" key="1">
    <citation type="submission" date="2016-04" db="EMBL/GenBank/DDBJ databases">
        <title>Complete genome sequence of Bacillus oceanisediminis strain 2691.</title>
        <authorList>
            <person name="Jeong H."/>
            <person name="Kim H.J."/>
            <person name="Lee D.-W."/>
        </authorList>
    </citation>
    <scope>NUCLEOTIDE SEQUENCE [LARGE SCALE GENOMIC DNA]</scope>
    <source>
        <strain evidence="2 3">2691</strain>
    </source>
</reference>
<evidence type="ECO:0008006" key="4">
    <source>
        <dbReference type="Google" id="ProtNLM"/>
    </source>
</evidence>
<evidence type="ECO:0000256" key="1">
    <source>
        <dbReference type="SAM" id="SignalP"/>
    </source>
</evidence>
<feature type="chain" id="PRO_5007823313" description="Lipoprotein" evidence="1">
    <location>
        <begin position="22"/>
        <end position="117"/>
    </location>
</feature>
<dbReference type="PROSITE" id="PS51257">
    <property type="entry name" value="PROKAR_LIPOPROTEIN"/>
    <property type="match status" value="1"/>
</dbReference>
<dbReference type="EMBL" id="CP015506">
    <property type="protein sequence ID" value="AND38301.1"/>
    <property type="molecule type" value="Genomic_DNA"/>
</dbReference>
<gene>
    <name evidence="2" type="ORF">A361_03925</name>
</gene>
<dbReference type="Proteomes" id="UP000077856">
    <property type="component" value="Chromosome"/>
</dbReference>
<protein>
    <recommendedName>
        <fullName evidence="4">Lipoprotein</fullName>
    </recommendedName>
</protein>
<evidence type="ECO:0000313" key="3">
    <source>
        <dbReference type="Proteomes" id="UP000077856"/>
    </source>
</evidence>
<proteinExistence type="predicted"/>
<dbReference type="KEGG" id="bon:A361_03925"/>
<organism evidence="2 3">
    <name type="scientific">Cytobacillus oceanisediminis 2691</name>
    <dbReference type="NCBI Taxonomy" id="1196031"/>
    <lineage>
        <taxon>Bacteria</taxon>
        <taxon>Bacillati</taxon>
        <taxon>Bacillota</taxon>
        <taxon>Bacilli</taxon>
        <taxon>Bacillales</taxon>
        <taxon>Bacillaceae</taxon>
        <taxon>Cytobacillus</taxon>
    </lineage>
</organism>
<keyword evidence="1" id="KW-0732">Signal</keyword>
<dbReference type="Pfam" id="PF13798">
    <property type="entry name" value="PCYCGC"/>
    <property type="match status" value="1"/>
</dbReference>
<sequence length="117" mass="12720">MKNFIFPILTAIVLVSGCSPAEDQASEDSHSHSGHQEQAAPVLTYEIGSNDWSAVTTYSDSPKVLEAYQFAIAHPEVLDYMPCYCGCYEEDGHTSNTNCFVDNVKGTTVTLDTMGFG</sequence>